<proteinExistence type="predicted"/>
<protein>
    <submittedName>
        <fullName evidence="1">Uncharacterized protein</fullName>
    </submittedName>
</protein>
<name>A0A0S3UG36_9CAUD</name>
<reference evidence="1" key="1">
    <citation type="journal article" date="2016" name="Genome Announc.">
        <title>Complete Genome Sequences of Broad-Host-Range Pseudomonas aeruginosa Bacteriophages phiR18 and phiS12-1.</title>
        <authorList>
            <person name="Furusawa T."/>
            <person name="Iwano H."/>
            <person name="Higuchi H."/>
            <person name="Usui M."/>
            <person name="Maruyama F."/>
            <person name="Nakagawa I."/>
            <person name="Yokota H."/>
            <person name="Tamura Y."/>
        </authorList>
    </citation>
    <scope>NUCLEOTIDE SEQUENCE [LARGE SCALE GENOMIC DNA]</scope>
</reference>
<evidence type="ECO:0000313" key="2">
    <source>
        <dbReference type="Proteomes" id="UP000221614"/>
    </source>
</evidence>
<accession>A0A0S3UG36</accession>
<dbReference type="RefSeq" id="YP_009604322.1">
    <property type="nucleotide sequence ID" value="NC_041964.1"/>
</dbReference>
<dbReference type="KEGG" id="vg:40080216"/>
<evidence type="ECO:0000313" key="1">
    <source>
        <dbReference type="EMBL" id="BAU16350.1"/>
    </source>
</evidence>
<keyword evidence="2" id="KW-1185">Reference proteome</keyword>
<dbReference type="GeneID" id="40080216"/>
<organism evidence="1 2">
    <name type="scientific">Pseudomonas phage phiR18</name>
    <dbReference type="NCBI Taxonomy" id="1752027"/>
    <lineage>
        <taxon>Viruses</taxon>
        <taxon>Duplodnaviria</taxon>
        <taxon>Heunggongvirae</taxon>
        <taxon>Uroviricota</taxon>
        <taxon>Caudoviricetes</taxon>
        <taxon>Kochitakasuvirus</taxon>
        <taxon>Kochitakasuvirus R18</taxon>
    </lineage>
</organism>
<dbReference type="Proteomes" id="UP000221614">
    <property type="component" value="Segment"/>
</dbReference>
<sequence length="121" mass="13171">MKLDKIAALPFPTLQGGEMKFDKIEYSVCNDCLLFVANGEPPENGADIEAAMRREIGEAKNAYFVCGVEPTEDDPDGIGENEFSWQQCELCLSTLGGSRYGVTLMIPLEEGTEDGSAEEPD</sequence>
<dbReference type="EMBL" id="LC102729">
    <property type="protein sequence ID" value="BAU16350.1"/>
    <property type="molecule type" value="Genomic_DNA"/>
</dbReference>